<protein>
    <recommendedName>
        <fullName evidence="3">Lipoprotein</fullName>
    </recommendedName>
</protein>
<keyword evidence="2" id="KW-1185">Reference proteome</keyword>
<proteinExistence type="predicted"/>
<dbReference type="EMBL" id="BMXE01000005">
    <property type="protein sequence ID" value="GHB38924.1"/>
    <property type="molecule type" value="Genomic_DNA"/>
</dbReference>
<organism evidence="1 2">
    <name type="scientific">Pseudovibrio japonicus</name>
    <dbReference type="NCBI Taxonomy" id="366534"/>
    <lineage>
        <taxon>Bacteria</taxon>
        <taxon>Pseudomonadati</taxon>
        <taxon>Pseudomonadota</taxon>
        <taxon>Alphaproteobacteria</taxon>
        <taxon>Hyphomicrobiales</taxon>
        <taxon>Stappiaceae</taxon>
        <taxon>Pseudovibrio</taxon>
    </lineage>
</organism>
<accession>A0ABQ3EN20</accession>
<reference evidence="2" key="1">
    <citation type="journal article" date="2019" name="Int. J. Syst. Evol. Microbiol.">
        <title>The Global Catalogue of Microorganisms (GCM) 10K type strain sequencing project: providing services to taxonomists for standard genome sequencing and annotation.</title>
        <authorList>
            <consortium name="The Broad Institute Genomics Platform"/>
            <consortium name="The Broad Institute Genome Sequencing Center for Infectious Disease"/>
            <person name="Wu L."/>
            <person name="Ma J."/>
        </authorList>
    </citation>
    <scope>NUCLEOTIDE SEQUENCE [LARGE SCALE GENOMIC DNA]</scope>
    <source>
        <strain evidence="2">KCTC 12861</strain>
    </source>
</reference>
<name>A0ABQ3EN20_9HYPH</name>
<evidence type="ECO:0000313" key="2">
    <source>
        <dbReference type="Proteomes" id="UP000637980"/>
    </source>
</evidence>
<dbReference type="Proteomes" id="UP000637980">
    <property type="component" value="Unassembled WGS sequence"/>
</dbReference>
<sequence>MLMLACGVSLGASGLKNENLLVSVPVGYKIAFSDRKPGLLVSEMIPDAQSLEDWKDMLTVQIYYSRQMKMSVLEAAYTQTANPACKEHNGALVGKGHENGYEYGLFISSCSTTPASKSETVLTKAILGEDSTYFIIKSWRSVPDKDEIVKWSRYMKGVKVCDSRIAERACP</sequence>
<gene>
    <name evidence="1" type="ORF">GCM10007094_30500</name>
</gene>
<evidence type="ECO:0008006" key="3">
    <source>
        <dbReference type="Google" id="ProtNLM"/>
    </source>
</evidence>
<comment type="caution">
    <text evidence="1">The sequence shown here is derived from an EMBL/GenBank/DDBJ whole genome shotgun (WGS) entry which is preliminary data.</text>
</comment>
<evidence type="ECO:0000313" key="1">
    <source>
        <dbReference type="EMBL" id="GHB38924.1"/>
    </source>
</evidence>